<reference evidence="3" key="1">
    <citation type="submission" date="2020-12" db="EMBL/GenBank/DDBJ databases">
        <title>M. sibirica DSM 26468T genome.</title>
        <authorList>
            <person name="Thieme N."/>
            <person name="Rettenmaier R."/>
            <person name="Zverlov V."/>
            <person name="Liebl W."/>
        </authorList>
    </citation>
    <scope>NUCLEOTIDE SEQUENCE</scope>
    <source>
        <strain evidence="3">DSM 26468</strain>
    </source>
</reference>
<dbReference type="Pfam" id="PF08486">
    <property type="entry name" value="SpoIID"/>
    <property type="match status" value="1"/>
</dbReference>
<dbReference type="GO" id="GO:0030288">
    <property type="term" value="C:outer membrane-bounded periplasmic space"/>
    <property type="evidence" value="ECO:0007669"/>
    <property type="project" value="TreeGrafter"/>
</dbReference>
<proteinExistence type="predicted"/>
<comment type="caution">
    <text evidence="3">The sequence shown here is derived from an EMBL/GenBank/DDBJ whole genome shotgun (WGS) entry which is preliminary data.</text>
</comment>
<evidence type="ECO:0000256" key="1">
    <source>
        <dbReference type="SAM" id="Phobius"/>
    </source>
</evidence>
<organism evidence="3 4">
    <name type="scientific">Mobilitalea sibirica</name>
    <dbReference type="NCBI Taxonomy" id="1462919"/>
    <lineage>
        <taxon>Bacteria</taxon>
        <taxon>Bacillati</taxon>
        <taxon>Bacillota</taxon>
        <taxon>Clostridia</taxon>
        <taxon>Lachnospirales</taxon>
        <taxon>Lachnospiraceae</taxon>
        <taxon>Mobilitalea</taxon>
    </lineage>
</organism>
<dbReference type="EMBL" id="JAEAGR010000004">
    <property type="protein sequence ID" value="MBH1940318.1"/>
    <property type="molecule type" value="Genomic_DNA"/>
</dbReference>
<feature type="transmembrane region" description="Helical" evidence="1">
    <location>
        <begin position="7"/>
        <end position="26"/>
    </location>
</feature>
<accession>A0A8J7H1K9</accession>
<evidence type="ECO:0000313" key="4">
    <source>
        <dbReference type="Proteomes" id="UP000623269"/>
    </source>
</evidence>
<feature type="domain" description="Sporulation stage II protein D amidase enhancer LytB N-terminal" evidence="2">
    <location>
        <begin position="496"/>
        <end position="586"/>
    </location>
</feature>
<keyword evidence="1" id="KW-0472">Membrane</keyword>
<sequence length="851" mass="96152">MSIKRKLILIGVCIAIIILVFTANVFRRLKSEQDVEDIVVKENVISRAEAYRLLSYLEYDRSDRETLSLGISYADKHMSGWYDTYVNAVWKMGLIEGNITITPKEALTYGACKALVDGLIMKNPSYQNIYTGLSFDFMQAEEEMRIPEFLELYQAILLATAPEKKLVEEELLFVLGRDISDDNRDRIVTDLGLYFYQNSKDYEVFFTQMNQMNTNDENSVNQEASITPRVSDKLLVKQVSDHLNEYIDKGIHVLTCGPEIVYISAVSMEKHVIHNVWIKQGKDKNVETYIHGFDKSFEAKSRLSTDIEKTVGDITIENKKIVQISVKPDLIKGKVLMTEDDFIEVEGYGRVPLDEHFRIYKLYGELSMEPTSSILVGYETTDFVVSGGKISAALIRESIKAENIRILLHTTGFNDIYHESVEFTSNTEFQVSNNEEEKIYEAGETVKIEPDNELLADGRIMIEPTLESGKIQILSIERSSGIPKYRGRIEIAKGDNGLLVVNELPLEEYLYAVVPSEMPTYYGLEPLKVQAVCARSYAYKHLLANSLSSYGAHADDSVDFQVYNNIAENEDSILAVKDTYGKVIEYKGDIITAYYFSTSCGHTTGIEYVWADGVETPYLRGRLMAVEEDSEGVISLAEEEKIYQDLSKEDNFRSFIADKNFTTFDSGFNWYRWHVTIDVEDIKSTIDKKLAARYNANPRLIQTLVSGSVEEGNAVFESLPVDTLGDIVDISVLSRKTGGIVHELLITGTKNTIKVRTEYNIRALISPVNDTVYRLDESGVDNLNLLPSAFFIIDKTQEDNRLENVTITGGGYGHGVGMSQNGVKALSDAGRKYDEILTYFYEGTEMGFIYE</sequence>
<dbReference type="PANTHER" id="PTHR30032:SF4">
    <property type="entry name" value="AMIDASE ENHANCER"/>
    <property type="match status" value="1"/>
</dbReference>
<dbReference type="NCBIfam" id="TIGR02669">
    <property type="entry name" value="SpoIID_LytB"/>
    <property type="match status" value="1"/>
</dbReference>
<dbReference type="GO" id="GO:0030435">
    <property type="term" value="P:sporulation resulting in formation of a cellular spore"/>
    <property type="evidence" value="ECO:0007669"/>
    <property type="project" value="InterPro"/>
</dbReference>
<dbReference type="InterPro" id="IPR051922">
    <property type="entry name" value="Bact_Sporulation_Assoc"/>
</dbReference>
<dbReference type="InterPro" id="IPR013486">
    <property type="entry name" value="SpoIID/LytB"/>
</dbReference>
<evidence type="ECO:0000259" key="2">
    <source>
        <dbReference type="Pfam" id="PF08486"/>
    </source>
</evidence>
<keyword evidence="4" id="KW-1185">Reference proteome</keyword>
<dbReference type="PANTHER" id="PTHR30032">
    <property type="entry name" value="N-ACETYLMURAMOYL-L-ALANINE AMIDASE-RELATED"/>
    <property type="match status" value="1"/>
</dbReference>
<dbReference type="InterPro" id="IPR013693">
    <property type="entry name" value="SpoIID/LytB_N"/>
</dbReference>
<dbReference type="Proteomes" id="UP000623269">
    <property type="component" value="Unassembled WGS sequence"/>
</dbReference>
<gene>
    <name evidence="3" type="ORF">I5677_05335</name>
</gene>
<dbReference type="RefSeq" id="WP_197660546.1">
    <property type="nucleotide sequence ID" value="NZ_JAEAGR010000004.1"/>
</dbReference>
<name>A0A8J7H1K9_9FIRM</name>
<evidence type="ECO:0000313" key="3">
    <source>
        <dbReference type="EMBL" id="MBH1940318.1"/>
    </source>
</evidence>
<keyword evidence="1" id="KW-1133">Transmembrane helix</keyword>
<keyword evidence="1" id="KW-0812">Transmembrane</keyword>
<dbReference type="AlphaFoldDB" id="A0A8J7H1K9"/>
<protein>
    <submittedName>
        <fullName evidence="3">SpoIID/LytB domain-containing protein</fullName>
    </submittedName>
</protein>